<keyword evidence="9 11" id="KW-0472">Membrane</keyword>
<evidence type="ECO:0000256" key="4">
    <source>
        <dbReference type="ARBA" id="ARBA00022679"/>
    </source>
</evidence>
<dbReference type="AlphaFoldDB" id="A0AAN9BZ05"/>
<evidence type="ECO:0000256" key="11">
    <source>
        <dbReference type="RuleBase" id="RU363063"/>
    </source>
</evidence>
<evidence type="ECO:0000256" key="7">
    <source>
        <dbReference type="ARBA" id="ARBA00022989"/>
    </source>
</evidence>
<evidence type="ECO:0000256" key="2">
    <source>
        <dbReference type="ARBA" id="ARBA00008661"/>
    </source>
</evidence>
<keyword evidence="4" id="KW-0808">Transferase</keyword>
<dbReference type="GO" id="GO:0000139">
    <property type="term" value="C:Golgi membrane"/>
    <property type="evidence" value="ECO:0007669"/>
    <property type="project" value="UniProtKB-SubCell"/>
</dbReference>
<name>A0AAN9BZ05_9CAEN</name>
<dbReference type="Pfam" id="PF01762">
    <property type="entry name" value="Galactosyl_T"/>
    <property type="match status" value="1"/>
</dbReference>
<evidence type="ECO:0000256" key="3">
    <source>
        <dbReference type="ARBA" id="ARBA00022676"/>
    </source>
</evidence>
<reference evidence="12 13" key="1">
    <citation type="submission" date="2024-02" db="EMBL/GenBank/DDBJ databases">
        <title>Chromosome-scale genome assembly of the rough periwinkle Littorina saxatilis.</title>
        <authorList>
            <person name="De Jode A."/>
            <person name="Faria R."/>
            <person name="Formenti G."/>
            <person name="Sims Y."/>
            <person name="Smith T.P."/>
            <person name="Tracey A."/>
            <person name="Wood J.M.D."/>
            <person name="Zagrodzka Z.B."/>
            <person name="Johannesson K."/>
            <person name="Butlin R.K."/>
            <person name="Leder E.H."/>
        </authorList>
    </citation>
    <scope>NUCLEOTIDE SEQUENCE [LARGE SCALE GENOMIC DNA]</scope>
    <source>
        <strain evidence="12">Snail1</strain>
        <tissue evidence="12">Muscle</tissue>
    </source>
</reference>
<feature type="transmembrane region" description="Helical" evidence="11">
    <location>
        <begin position="20"/>
        <end position="39"/>
    </location>
</feature>
<keyword evidence="3 11" id="KW-0328">Glycosyltransferase</keyword>
<dbReference type="InterPro" id="IPR002659">
    <property type="entry name" value="Glyco_trans_31"/>
</dbReference>
<dbReference type="GO" id="GO:0016758">
    <property type="term" value="F:hexosyltransferase activity"/>
    <property type="evidence" value="ECO:0007669"/>
    <property type="project" value="InterPro"/>
</dbReference>
<keyword evidence="7 11" id="KW-1133">Transmembrane helix</keyword>
<dbReference type="PANTHER" id="PTHR11214:SF314">
    <property type="entry name" value="HEXOSYLTRANSFERASE"/>
    <property type="match status" value="1"/>
</dbReference>
<sequence>MTTATSLKRSVQRRLSRRLFPSSTVLLLGLIAFSVLLIWTTGFHTFVCTSSVRVSLNEAQLDFKSNVHRGSSEPNADAARHDCVKDFETGISLNDTAMKHMFRANYPLEDSVLVYRSSYFKPRPQIVNPLMTDYIIDPQNVCGNGSAGAPFLLVMIPSLSHHILMRQTIRRTWGSVVHSPWPGTVNLPSVKIVFVFGRTEAEEEEEVVLKAESQRYGDVLYVDFVDSYRNLTYKSLTSLHWASTRCPDTKFVMKVDEDTFVNVPYLLEYLHYHRRELTRTVVGYANPKPVCVRTGKWAVNFNSYPLSVFPRYFYGHSYVISSDVIKDIVTASQHLPFIPVEDASVTGVLAYVVNATRLHNSLFAVSRRSYTCAILNNVKITITMLTEFTHMIIWRAVQRNACTYTIFPTESKIRRSPRKDSGSADNVMLVNM</sequence>
<organism evidence="12 13">
    <name type="scientific">Littorina saxatilis</name>
    <dbReference type="NCBI Taxonomy" id="31220"/>
    <lineage>
        <taxon>Eukaryota</taxon>
        <taxon>Metazoa</taxon>
        <taxon>Spiralia</taxon>
        <taxon>Lophotrochozoa</taxon>
        <taxon>Mollusca</taxon>
        <taxon>Gastropoda</taxon>
        <taxon>Caenogastropoda</taxon>
        <taxon>Littorinimorpha</taxon>
        <taxon>Littorinoidea</taxon>
        <taxon>Littorinidae</taxon>
        <taxon>Littorina</taxon>
    </lineage>
</organism>
<keyword evidence="13" id="KW-1185">Reference proteome</keyword>
<evidence type="ECO:0000256" key="10">
    <source>
        <dbReference type="ARBA" id="ARBA00023180"/>
    </source>
</evidence>
<keyword evidence="10" id="KW-0325">Glycoprotein</keyword>
<accession>A0AAN9BZ05</accession>
<evidence type="ECO:0000256" key="1">
    <source>
        <dbReference type="ARBA" id="ARBA00004323"/>
    </source>
</evidence>
<proteinExistence type="inferred from homology"/>
<dbReference type="FunFam" id="3.90.550.50:FF:000001">
    <property type="entry name" value="Hexosyltransferase"/>
    <property type="match status" value="1"/>
</dbReference>
<keyword evidence="5 11" id="KW-0812">Transmembrane</keyword>
<dbReference type="GO" id="GO:0006493">
    <property type="term" value="P:protein O-linked glycosylation"/>
    <property type="evidence" value="ECO:0007669"/>
    <property type="project" value="TreeGrafter"/>
</dbReference>
<dbReference type="Proteomes" id="UP001374579">
    <property type="component" value="Unassembled WGS sequence"/>
</dbReference>
<keyword evidence="6 11" id="KW-0735">Signal-anchor</keyword>
<dbReference type="EMBL" id="JBAMIC010000002">
    <property type="protein sequence ID" value="KAK7113724.1"/>
    <property type="molecule type" value="Genomic_DNA"/>
</dbReference>
<protein>
    <recommendedName>
        <fullName evidence="11">Hexosyltransferase</fullName>
        <ecNumber evidence="11">2.4.1.-</ecNumber>
    </recommendedName>
</protein>
<keyword evidence="8 11" id="KW-0333">Golgi apparatus</keyword>
<evidence type="ECO:0000256" key="9">
    <source>
        <dbReference type="ARBA" id="ARBA00023136"/>
    </source>
</evidence>
<evidence type="ECO:0000313" key="13">
    <source>
        <dbReference type="Proteomes" id="UP001374579"/>
    </source>
</evidence>
<dbReference type="PANTHER" id="PTHR11214">
    <property type="entry name" value="BETA-1,3-N-ACETYLGLUCOSAMINYLTRANSFERASE"/>
    <property type="match status" value="1"/>
</dbReference>
<evidence type="ECO:0000313" key="12">
    <source>
        <dbReference type="EMBL" id="KAK7113724.1"/>
    </source>
</evidence>
<dbReference type="EC" id="2.4.1.-" evidence="11"/>
<dbReference type="Gene3D" id="3.90.550.50">
    <property type="match status" value="1"/>
</dbReference>
<evidence type="ECO:0000256" key="6">
    <source>
        <dbReference type="ARBA" id="ARBA00022968"/>
    </source>
</evidence>
<evidence type="ECO:0000256" key="8">
    <source>
        <dbReference type="ARBA" id="ARBA00023034"/>
    </source>
</evidence>
<comment type="subcellular location">
    <subcellularLocation>
        <location evidence="1 11">Golgi apparatus membrane</location>
        <topology evidence="1 11">Single-pass type II membrane protein</topology>
    </subcellularLocation>
</comment>
<gene>
    <name evidence="12" type="ORF">V1264_012963</name>
</gene>
<evidence type="ECO:0000256" key="5">
    <source>
        <dbReference type="ARBA" id="ARBA00022692"/>
    </source>
</evidence>
<comment type="caution">
    <text evidence="12">The sequence shown here is derived from an EMBL/GenBank/DDBJ whole genome shotgun (WGS) entry which is preliminary data.</text>
</comment>
<comment type="similarity">
    <text evidence="2 11">Belongs to the glycosyltransferase 31 family.</text>
</comment>